<dbReference type="EMBL" id="SKBN01000162">
    <property type="protein sequence ID" value="TGJ81554.1"/>
    <property type="molecule type" value="Genomic_DNA"/>
</dbReference>
<dbReference type="STRING" id="37992.A0A4Z0YC73"/>
<dbReference type="Proteomes" id="UP000297716">
    <property type="component" value="Unassembled WGS sequence"/>
</dbReference>
<keyword evidence="3" id="KW-1185">Reference proteome</keyword>
<dbReference type="AlphaFoldDB" id="A0A4Z0YC73"/>
<comment type="caution">
    <text evidence="2">The sequence shown here is derived from an EMBL/GenBank/DDBJ whole genome shotgun (WGS) entry which is preliminary data.</text>
</comment>
<feature type="region of interest" description="Disordered" evidence="1">
    <location>
        <begin position="50"/>
        <end position="71"/>
    </location>
</feature>
<dbReference type="InterPro" id="IPR021109">
    <property type="entry name" value="Peptidase_aspartic_dom_sf"/>
</dbReference>
<evidence type="ECO:0000313" key="2">
    <source>
        <dbReference type="EMBL" id="TGJ81554.1"/>
    </source>
</evidence>
<evidence type="ECO:0000313" key="3">
    <source>
        <dbReference type="Proteomes" id="UP000297716"/>
    </source>
</evidence>
<evidence type="ECO:0000256" key="1">
    <source>
        <dbReference type="SAM" id="MobiDB-lite"/>
    </source>
</evidence>
<protein>
    <submittedName>
        <fullName evidence="2">Uncharacterized protein</fullName>
    </submittedName>
</protein>
<proteinExistence type="predicted"/>
<dbReference type="OrthoDB" id="6079484at2759"/>
<accession>A0A4Z0YC73</accession>
<reference evidence="2 3" key="1">
    <citation type="submission" date="2019-03" db="EMBL/GenBank/DDBJ databases">
        <title>Draft genome sequence of Xylaria hypoxylon DSM 108379, a ubiquitous saprotrophic-parasitic fungi on hardwood.</title>
        <authorList>
            <person name="Buettner E."/>
            <person name="Leonhardt S."/>
            <person name="Gebauer A.M."/>
            <person name="Liers C."/>
            <person name="Hofrichter M."/>
            <person name="Kellner H."/>
        </authorList>
    </citation>
    <scope>NUCLEOTIDE SEQUENCE [LARGE SCALE GENOMIC DNA]</scope>
    <source>
        <strain evidence="2 3">DSM 108379</strain>
    </source>
</reference>
<dbReference type="CDD" id="cd00303">
    <property type="entry name" value="retropepsin_like"/>
    <property type="match status" value="2"/>
</dbReference>
<feature type="region of interest" description="Disordered" evidence="1">
    <location>
        <begin position="1"/>
        <end position="21"/>
    </location>
</feature>
<gene>
    <name evidence="2" type="ORF">E0Z10_g7192</name>
</gene>
<sequence>MEHYSDDVYLPPISPDSPPLLATQPKLVLDATPVWEGGYESDSDEEIDIVAQSPSDHKKNKPRRPSRKDGVLVNYMGPRLGWSVAAQVERMSPPPLLSDDEDDSIRQISKPQFPKHRTKKQKKRHVLPIIIGSDADAVEIMTCPDSGSDENIISLEFVHRLGLKIHGSGHEPRRFSLANGKITEAIGQVTAQCSFSAGSPSDISIFDCFFHVFKSLAVPVIIGMEFLEQTETLSKHRDRLVEQLVPSMQALRVNSVGRPRRNLICSLNTYVGCASADTGSDLDLVSLRFARYGAFNIKPAHEQLEFADCSVGHTSGVIKVSFCVGDVEGFLPCGNIVRLEFYVLEDLNVDILLGQDTVDVLNVFSLYTEYFIPSIPKLGGSNVNIISHKGTLERLASKIVDKMKDKTLSGTSRQNTGSPIDFAVELSLKDQRENLKKMKLHAF</sequence>
<dbReference type="Gene3D" id="2.40.70.10">
    <property type="entry name" value="Acid Proteases"/>
    <property type="match status" value="1"/>
</dbReference>
<organism evidence="2 3">
    <name type="scientific">Xylaria hypoxylon</name>
    <dbReference type="NCBI Taxonomy" id="37992"/>
    <lineage>
        <taxon>Eukaryota</taxon>
        <taxon>Fungi</taxon>
        <taxon>Dikarya</taxon>
        <taxon>Ascomycota</taxon>
        <taxon>Pezizomycotina</taxon>
        <taxon>Sordariomycetes</taxon>
        <taxon>Xylariomycetidae</taxon>
        <taxon>Xylariales</taxon>
        <taxon>Xylariaceae</taxon>
        <taxon>Xylaria</taxon>
    </lineage>
</organism>
<name>A0A4Z0YC73_9PEZI</name>